<feature type="compositionally biased region" description="Low complexity" evidence="1">
    <location>
        <begin position="46"/>
        <end position="61"/>
    </location>
</feature>
<accession>A0ABM8G4S3</accession>
<evidence type="ECO:0000256" key="2">
    <source>
        <dbReference type="SAM" id="Phobius"/>
    </source>
</evidence>
<dbReference type="RefSeq" id="WP_286217501.1">
    <property type="nucleotide sequence ID" value="NZ_AP027729.1"/>
</dbReference>
<reference evidence="4" key="1">
    <citation type="journal article" date="2019" name="Int. J. Syst. Evol. Microbiol.">
        <title>The Global Catalogue of Microorganisms (GCM) 10K type strain sequencing project: providing services to taxonomists for standard genome sequencing and annotation.</title>
        <authorList>
            <consortium name="The Broad Institute Genomics Platform"/>
            <consortium name="The Broad Institute Genome Sequencing Center for Infectious Disease"/>
            <person name="Wu L."/>
            <person name="Ma J."/>
        </authorList>
    </citation>
    <scope>NUCLEOTIDE SEQUENCE [LARGE SCALE GENOMIC DNA]</scope>
    <source>
        <strain evidence="4">NBRC 108565</strain>
    </source>
</reference>
<name>A0ABM8G4S3_9CELL</name>
<feature type="region of interest" description="Disordered" evidence="1">
    <location>
        <begin position="1"/>
        <end position="66"/>
    </location>
</feature>
<feature type="transmembrane region" description="Helical" evidence="2">
    <location>
        <begin position="124"/>
        <end position="143"/>
    </location>
</feature>
<evidence type="ECO:0000313" key="3">
    <source>
        <dbReference type="EMBL" id="BDZ43203.1"/>
    </source>
</evidence>
<evidence type="ECO:0008006" key="5">
    <source>
        <dbReference type="Google" id="ProtNLM"/>
    </source>
</evidence>
<keyword evidence="2" id="KW-0472">Membrane</keyword>
<protein>
    <recommendedName>
        <fullName evidence="5">DUF4282 domain-containing protein</fullName>
    </recommendedName>
</protein>
<dbReference type="EMBL" id="AP027729">
    <property type="protein sequence ID" value="BDZ43203.1"/>
    <property type="molecule type" value="Genomic_DNA"/>
</dbReference>
<dbReference type="Pfam" id="PF14110">
    <property type="entry name" value="DUF4282"/>
    <property type="match status" value="1"/>
</dbReference>
<dbReference type="Proteomes" id="UP001321475">
    <property type="component" value="Chromosome"/>
</dbReference>
<evidence type="ECO:0000256" key="1">
    <source>
        <dbReference type="SAM" id="MobiDB-lite"/>
    </source>
</evidence>
<sequence length="172" mass="18063">MSGTNSGFPQDPNQQPGPGAHDPYAGSEGNPTMGATGGATPPPQPYQQSGGASGAPSSGGQRFDAGQLGNDLQGDAKGLFGSLFDFSFTNYVTPKVVRIVYVIGIVLIALVWVIGVITAFTQSIWGGLLALLIGPIFALLYLIMFRILLEFYVAIVATAETVQKYAHRDGVR</sequence>
<proteinExistence type="predicted"/>
<keyword evidence="2" id="KW-1133">Transmembrane helix</keyword>
<organism evidence="3 4">
    <name type="scientific">Paraoerskovia sediminicola</name>
    <dbReference type="NCBI Taxonomy" id="1138587"/>
    <lineage>
        <taxon>Bacteria</taxon>
        <taxon>Bacillati</taxon>
        <taxon>Actinomycetota</taxon>
        <taxon>Actinomycetes</taxon>
        <taxon>Micrococcales</taxon>
        <taxon>Cellulomonadaceae</taxon>
        <taxon>Paraoerskovia</taxon>
    </lineage>
</organism>
<feature type="transmembrane region" description="Helical" evidence="2">
    <location>
        <begin position="99"/>
        <end position="118"/>
    </location>
</feature>
<feature type="compositionally biased region" description="Polar residues" evidence="1">
    <location>
        <begin position="1"/>
        <end position="16"/>
    </location>
</feature>
<gene>
    <name evidence="3" type="ORF">GCM10025865_25020</name>
</gene>
<evidence type="ECO:0000313" key="4">
    <source>
        <dbReference type="Proteomes" id="UP001321475"/>
    </source>
</evidence>
<keyword evidence="2" id="KW-0812">Transmembrane</keyword>
<keyword evidence="4" id="KW-1185">Reference proteome</keyword>
<dbReference type="InterPro" id="IPR025557">
    <property type="entry name" value="DUF4282"/>
</dbReference>